<keyword evidence="2" id="KW-0966">Cell projection</keyword>
<evidence type="ECO:0000313" key="2">
    <source>
        <dbReference type="EMBL" id="MEY7998812.1"/>
    </source>
</evidence>
<comment type="caution">
    <text evidence="2">The sequence shown here is derived from an EMBL/GenBank/DDBJ whole genome shotgun (WGS) entry which is preliminary data.</text>
</comment>
<dbReference type="Proteomes" id="UP001564657">
    <property type="component" value="Unassembled WGS sequence"/>
</dbReference>
<sequence>MEVTGMGQGGQMPLDLSTSSGITEISGDKAVINNNSGTGLSQSSVAKDKEQKNTVVNNAKDAVNQANKIMDEAQTHLKFEIYGKFKDIVVQVVDDNTNKVLLEVPPKKLIDMIQKFCELSGFFMDEKV</sequence>
<dbReference type="EMBL" id="JBGEWD010000001">
    <property type="protein sequence ID" value="MEY7998812.1"/>
    <property type="molecule type" value="Genomic_DNA"/>
</dbReference>
<feature type="compositionally biased region" description="Gly residues" evidence="1">
    <location>
        <begin position="1"/>
        <end position="10"/>
    </location>
</feature>
<dbReference type="Gene3D" id="3.30.160.170">
    <property type="entry name" value="FlaG-like"/>
    <property type="match status" value="1"/>
</dbReference>
<reference evidence="2 3" key="1">
    <citation type="submission" date="2024-08" db="EMBL/GenBank/DDBJ databases">
        <title>Clostridium lapicellarii sp. nov., and Clostridium renhuaiense sp. nov., two species isolated from the mud in a fermentation cellar used for producing sauce-flavour Chinese liquors.</title>
        <authorList>
            <person name="Yang F."/>
            <person name="Wang H."/>
            <person name="Chen L.Q."/>
            <person name="Zhou N."/>
            <person name="Lu J.J."/>
            <person name="Pu X.X."/>
            <person name="Wan B."/>
            <person name="Wang L."/>
            <person name="Liu S.J."/>
        </authorList>
    </citation>
    <scope>NUCLEOTIDE SEQUENCE [LARGE SCALE GENOMIC DNA]</scope>
    <source>
        <strain evidence="2 3">MT-5</strain>
    </source>
</reference>
<proteinExistence type="predicted"/>
<dbReference type="InterPro" id="IPR035924">
    <property type="entry name" value="FlaG-like_sf"/>
</dbReference>
<name>A0ABV4BL79_9CLOT</name>
<dbReference type="PANTHER" id="PTHR37166:SF1">
    <property type="entry name" value="PROTEIN FLAG"/>
    <property type="match status" value="1"/>
</dbReference>
<evidence type="ECO:0000256" key="1">
    <source>
        <dbReference type="SAM" id="MobiDB-lite"/>
    </source>
</evidence>
<dbReference type="RefSeq" id="WP_369702694.1">
    <property type="nucleotide sequence ID" value="NZ_JBGEWD010000001.1"/>
</dbReference>
<dbReference type="Pfam" id="PF03646">
    <property type="entry name" value="FlaG"/>
    <property type="match status" value="1"/>
</dbReference>
<organism evidence="2 3">
    <name type="scientific">Clostridium moutaii</name>
    <dbReference type="NCBI Taxonomy" id="3240932"/>
    <lineage>
        <taxon>Bacteria</taxon>
        <taxon>Bacillati</taxon>
        <taxon>Bacillota</taxon>
        <taxon>Clostridia</taxon>
        <taxon>Eubacteriales</taxon>
        <taxon>Clostridiaceae</taxon>
        <taxon>Clostridium</taxon>
    </lineage>
</organism>
<keyword evidence="2" id="KW-0282">Flagellum</keyword>
<accession>A0ABV4BL79</accession>
<evidence type="ECO:0000313" key="3">
    <source>
        <dbReference type="Proteomes" id="UP001564657"/>
    </source>
</evidence>
<keyword evidence="3" id="KW-1185">Reference proteome</keyword>
<feature type="compositionally biased region" description="Polar residues" evidence="1">
    <location>
        <begin position="32"/>
        <end position="45"/>
    </location>
</feature>
<feature type="region of interest" description="Disordered" evidence="1">
    <location>
        <begin position="1"/>
        <end position="51"/>
    </location>
</feature>
<gene>
    <name evidence="2" type="ORF">AB8U03_01145</name>
</gene>
<dbReference type="InterPro" id="IPR005186">
    <property type="entry name" value="FlaG"/>
</dbReference>
<protein>
    <submittedName>
        <fullName evidence="2">Flagellar protein FlaG</fullName>
    </submittedName>
</protein>
<dbReference type="SUPFAM" id="SSF160214">
    <property type="entry name" value="FlaG-like"/>
    <property type="match status" value="1"/>
</dbReference>
<dbReference type="PANTHER" id="PTHR37166">
    <property type="entry name" value="PROTEIN FLAG"/>
    <property type="match status" value="1"/>
</dbReference>
<keyword evidence="2" id="KW-0969">Cilium</keyword>